<dbReference type="Proteomes" id="UP000243342">
    <property type="component" value="Unassembled WGS sequence"/>
</dbReference>
<dbReference type="PANTHER" id="PTHR12045:SF3">
    <property type="entry name" value="INACTIVE ALLANTOICASE-RELATED"/>
    <property type="match status" value="1"/>
</dbReference>
<dbReference type="GO" id="GO:0006144">
    <property type="term" value="P:purine nucleobase metabolic process"/>
    <property type="evidence" value="ECO:0007669"/>
    <property type="project" value="UniProtKB-KW"/>
</dbReference>
<dbReference type="EC" id="3.5.3.4" evidence="2"/>
<dbReference type="STRING" id="1428644.BIV57_08170"/>
<gene>
    <name evidence="2" type="primary">alc</name>
    <name evidence="4" type="ORF">BIV57_08170</name>
</gene>
<dbReference type="RefSeq" id="WP_071656050.1">
    <property type="nucleotide sequence ID" value="NZ_MLCF01000037.1"/>
</dbReference>
<keyword evidence="2" id="KW-0659">Purine metabolism</keyword>
<dbReference type="InterPro" id="IPR015908">
    <property type="entry name" value="Allantoicase_dom"/>
</dbReference>
<dbReference type="InterPro" id="IPR005164">
    <property type="entry name" value="Allantoicase"/>
</dbReference>
<comment type="pathway">
    <text evidence="2">Nitrogen metabolism; (S)-allantoin degradation; (S)-ureidoglycolate from allantoate (aminidohydrolase route): step 1/1.</text>
</comment>
<proteinExistence type="inferred from homology"/>
<dbReference type="AlphaFoldDB" id="A0A1J7BHC0"/>
<comment type="caution">
    <text evidence="4">The sequence shown here is derived from an EMBL/GenBank/DDBJ whole genome shotgun (WGS) entry which is preliminary data.</text>
</comment>
<dbReference type="UniPathway" id="UPA00395">
    <property type="reaction ID" value="UER00654"/>
</dbReference>
<evidence type="ECO:0000259" key="3">
    <source>
        <dbReference type="Pfam" id="PF03561"/>
    </source>
</evidence>
<name>A0A1J7BHC0_9ACTN</name>
<dbReference type="GO" id="GO:0004037">
    <property type="term" value="F:allantoicase activity"/>
    <property type="evidence" value="ECO:0007669"/>
    <property type="project" value="UniProtKB-UniRule"/>
</dbReference>
<dbReference type="GO" id="GO:0000256">
    <property type="term" value="P:allantoin catabolic process"/>
    <property type="evidence" value="ECO:0007669"/>
    <property type="project" value="UniProtKB-UniRule"/>
</dbReference>
<evidence type="ECO:0000256" key="1">
    <source>
        <dbReference type="ARBA" id="ARBA00009242"/>
    </source>
</evidence>
<feature type="domain" description="Allantoicase" evidence="3">
    <location>
        <begin position="217"/>
        <end position="349"/>
    </location>
</feature>
<sequence length="366" mass="39252">MNYESRKASPYPGGDSWADHRERGEFGFTGLPDLAGRVLGGSVVAANDEFFASRENLIRPGRPEFTMGDFGPKGQVMDGWETRRRRGASAAEPLPGPDVHDWAVVRLGAPGIVRGVVVDTAHFRGNFAPEASVEGAVADPGDDAEPAWFPLVARTALDGHTAHGFAADRGGRYATHVRVRQYPDGGIARLRVHGEPLPDPAWLDALGTFDAAALLNGGRAVDSSDAFYSAADHMLRPGLSKNQADGWETGRRREGTRDWAVVALTAEARVRALEIETTNLVGNAPGWVSVLGGGSAEGPWEPLVADRALLPDAPHRIVPDKAAADRPVSHLRVEIAPCGGIARFRAHAELTAAGREELGRRWQRAR</sequence>
<keyword evidence="2" id="KW-0378">Hydrolase</keyword>
<dbReference type="InterPro" id="IPR008979">
    <property type="entry name" value="Galactose-bd-like_sf"/>
</dbReference>
<dbReference type="PIRSF" id="PIRSF016516">
    <property type="entry name" value="Allantoicase"/>
    <property type="match status" value="1"/>
</dbReference>
<dbReference type="SUPFAM" id="SSF49785">
    <property type="entry name" value="Galactose-binding domain-like"/>
    <property type="match status" value="2"/>
</dbReference>
<protein>
    <recommendedName>
        <fullName evidence="2">Probable allantoicase</fullName>
        <ecNumber evidence="2">3.5.3.4</ecNumber>
    </recommendedName>
    <alternativeName>
        <fullName evidence="2">Allantoate amidinohydrolase</fullName>
    </alternativeName>
</protein>
<dbReference type="OrthoDB" id="2078334at2"/>
<dbReference type="Pfam" id="PF03561">
    <property type="entry name" value="Allantoicase"/>
    <property type="match status" value="2"/>
</dbReference>
<evidence type="ECO:0000313" key="5">
    <source>
        <dbReference type="Proteomes" id="UP000243342"/>
    </source>
</evidence>
<dbReference type="EMBL" id="MLCF01000037">
    <property type="protein sequence ID" value="OIV37981.1"/>
    <property type="molecule type" value="Genomic_DNA"/>
</dbReference>
<dbReference type="HAMAP" id="MF_00813">
    <property type="entry name" value="Allantoicase"/>
    <property type="match status" value="1"/>
</dbReference>
<comment type="catalytic activity">
    <reaction evidence="2">
        <text>allantoate + H2O = (S)-ureidoglycolate + urea</text>
        <dbReference type="Rhea" id="RHEA:11016"/>
        <dbReference type="ChEBI" id="CHEBI:15377"/>
        <dbReference type="ChEBI" id="CHEBI:16199"/>
        <dbReference type="ChEBI" id="CHEBI:17536"/>
        <dbReference type="ChEBI" id="CHEBI:57296"/>
        <dbReference type="EC" id="3.5.3.4"/>
    </reaction>
</comment>
<accession>A0A1J7BHC0</accession>
<feature type="domain" description="Allantoicase" evidence="3">
    <location>
        <begin position="40"/>
        <end position="196"/>
    </location>
</feature>
<organism evidence="4 5">
    <name type="scientific">Mangrovactinospora gilvigrisea</name>
    <dbReference type="NCBI Taxonomy" id="1428644"/>
    <lineage>
        <taxon>Bacteria</taxon>
        <taxon>Bacillati</taxon>
        <taxon>Actinomycetota</taxon>
        <taxon>Actinomycetes</taxon>
        <taxon>Kitasatosporales</taxon>
        <taxon>Streptomycetaceae</taxon>
        <taxon>Mangrovactinospora</taxon>
    </lineage>
</organism>
<comment type="similarity">
    <text evidence="1 2">Belongs to the allantoicase family.</text>
</comment>
<reference evidence="4 5" key="1">
    <citation type="submission" date="2016-10" db="EMBL/GenBank/DDBJ databases">
        <title>Genome sequence of Streptomyces gilvigriseus MUSC 26.</title>
        <authorList>
            <person name="Lee L.-H."/>
            <person name="Ser H.-L."/>
        </authorList>
    </citation>
    <scope>NUCLEOTIDE SEQUENCE [LARGE SCALE GENOMIC DNA]</scope>
    <source>
        <strain evidence="4 5">MUSC 26</strain>
    </source>
</reference>
<dbReference type="PANTHER" id="PTHR12045">
    <property type="entry name" value="ALLANTOICASE"/>
    <property type="match status" value="1"/>
</dbReference>
<evidence type="ECO:0000256" key="2">
    <source>
        <dbReference type="HAMAP-Rule" id="MF_00813"/>
    </source>
</evidence>
<evidence type="ECO:0000313" key="4">
    <source>
        <dbReference type="EMBL" id="OIV37981.1"/>
    </source>
</evidence>
<dbReference type="NCBIfam" id="TIGR02961">
    <property type="entry name" value="allantoicase"/>
    <property type="match status" value="1"/>
</dbReference>
<dbReference type="Gene3D" id="2.60.120.260">
    <property type="entry name" value="Galactose-binding domain-like"/>
    <property type="match status" value="2"/>
</dbReference>
<keyword evidence="5" id="KW-1185">Reference proteome</keyword>